<dbReference type="HOGENOM" id="CLU_1441451_0_0_1"/>
<dbReference type="OrthoDB" id="3557638at2759"/>
<reference evidence="1 2" key="1">
    <citation type="submission" date="2014-04" db="EMBL/GenBank/DDBJ databases">
        <authorList>
            <consortium name="DOE Joint Genome Institute"/>
            <person name="Kuo A."/>
            <person name="Martino E."/>
            <person name="Perotto S."/>
            <person name="Kohler A."/>
            <person name="Nagy L.G."/>
            <person name="Floudas D."/>
            <person name="Copeland A."/>
            <person name="Barry K.W."/>
            <person name="Cichocki N."/>
            <person name="Veneault-Fourrey C."/>
            <person name="LaButti K."/>
            <person name="Lindquist E.A."/>
            <person name="Lipzen A."/>
            <person name="Lundell T."/>
            <person name="Morin E."/>
            <person name="Murat C."/>
            <person name="Sun H."/>
            <person name="Tunlid A."/>
            <person name="Henrissat B."/>
            <person name="Grigoriev I.V."/>
            <person name="Hibbett D.S."/>
            <person name="Martin F."/>
            <person name="Nordberg H.P."/>
            <person name="Cantor M.N."/>
            <person name="Hua S.X."/>
        </authorList>
    </citation>
    <scope>NUCLEOTIDE SEQUENCE [LARGE SCALE GENOMIC DNA]</scope>
    <source>
        <strain evidence="1 2">Zn</strain>
    </source>
</reference>
<keyword evidence="2" id="KW-1185">Reference proteome</keyword>
<dbReference type="EMBL" id="KN832926">
    <property type="protein sequence ID" value="KIM92518.1"/>
    <property type="molecule type" value="Genomic_DNA"/>
</dbReference>
<reference evidence="2" key="2">
    <citation type="submission" date="2015-01" db="EMBL/GenBank/DDBJ databases">
        <title>Evolutionary Origins and Diversification of the Mycorrhizal Mutualists.</title>
        <authorList>
            <consortium name="DOE Joint Genome Institute"/>
            <consortium name="Mycorrhizal Genomics Consortium"/>
            <person name="Kohler A."/>
            <person name="Kuo A."/>
            <person name="Nagy L.G."/>
            <person name="Floudas D."/>
            <person name="Copeland A."/>
            <person name="Barry K.W."/>
            <person name="Cichocki N."/>
            <person name="Veneault-Fourrey C."/>
            <person name="LaButti K."/>
            <person name="Lindquist E.A."/>
            <person name="Lipzen A."/>
            <person name="Lundell T."/>
            <person name="Morin E."/>
            <person name="Murat C."/>
            <person name="Riley R."/>
            <person name="Ohm R."/>
            <person name="Sun H."/>
            <person name="Tunlid A."/>
            <person name="Henrissat B."/>
            <person name="Grigoriev I.V."/>
            <person name="Hibbett D.S."/>
            <person name="Martin F."/>
        </authorList>
    </citation>
    <scope>NUCLEOTIDE SEQUENCE [LARGE SCALE GENOMIC DNA]</scope>
    <source>
        <strain evidence="2">Zn</strain>
    </source>
</reference>
<dbReference type="Proteomes" id="UP000054321">
    <property type="component" value="Unassembled WGS sequence"/>
</dbReference>
<sequence>MPSPEVLNPPTIKYELEERATVARLLFQPVDDMDLWQVCQVRIQLVDALVQLCGRQETPHQFKTSRSSKQLREVDDLDEPCKRLKVDDIVMEEEDPFADIPPVDDIAKDTTAKLYCPFCRWGDEEVGPGKREYKYSRRDSRKRHAQDQHLTERAVGEGFDCPYKGCNAFLGTATHFYSHAERQHDDCF</sequence>
<dbReference type="STRING" id="913774.A0A0C3C114"/>
<proteinExistence type="predicted"/>
<dbReference type="InParanoid" id="A0A0C3C114"/>
<evidence type="ECO:0000313" key="1">
    <source>
        <dbReference type="EMBL" id="KIM92518.1"/>
    </source>
</evidence>
<name>A0A0C3C114_OIDMZ</name>
<organism evidence="1 2">
    <name type="scientific">Oidiodendron maius (strain Zn)</name>
    <dbReference type="NCBI Taxonomy" id="913774"/>
    <lineage>
        <taxon>Eukaryota</taxon>
        <taxon>Fungi</taxon>
        <taxon>Dikarya</taxon>
        <taxon>Ascomycota</taxon>
        <taxon>Pezizomycotina</taxon>
        <taxon>Leotiomycetes</taxon>
        <taxon>Leotiomycetes incertae sedis</taxon>
        <taxon>Myxotrichaceae</taxon>
        <taxon>Oidiodendron</taxon>
    </lineage>
</organism>
<gene>
    <name evidence="1" type="ORF">OIDMADRAFT_62513</name>
</gene>
<protein>
    <submittedName>
        <fullName evidence="1">Uncharacterized protein</fullName>
    </submittedName>
</protein>
<evidence type="ECO:0000313" key="2">
    <source>
        <dbReference type="Proteomes" id="UP000054321"/>
    </source>
</evidence>
<dbReference type="AlphaFoldDB" id="A0A0C3C114"/>
<accession>A0A0C3C114</accession>